<keyword evidence="5" id="KW-1185">Reference proteome</keyword>
<evidence type="ECO:0000313" key="5">
    <source>
        <dbReference type="Proteomes" id="UP000531561"/>
    </source>
</evidence>
<evidence type="ECO:0000256" key="3">
    <source>
        <dbReference type="SAM" id="MobiDB-lite"/>
    </source>
</evidence>
<gene>
    <name evidence="4" type="ORF">Bfra_006534</name>
</gene>
<feature type="region of interest" description="Disordered" evidence="3">
    <location>
        <begin position="38"/>
        <end position="62"/>
    </location>
</feature>
<reference evidence="4 5" key="1">
    <citation type="journal article" date="2020" name="Phytopathology">
        <title>A high-quality genome resource of Botrytis fragariae, a new and rapidly spreading fungal pathogen causing strawberry gray mold in the U.S.A.</title>
        <authorList>
            <person name="Wu Y."/>
            <person name="Saski C.A."/>
            <person name="Schnabel G."/>
            <person name="Xiao S."/>
            <person name="Hu M."/>
        </authorList>
    </citation>
    <scope>NUCLEOTIDE SEQUENCE [LARGE SCALE GENOMIC DNA]</scope>
    <source>
        <strain evidence="4 5">BVB16</strain>
    </source>
</reference>
<dbReference type="EMBL" id="JABFCT010000001">
    <property type="protein sequence ID" value="KAF5879326.1"/>
    <property type="molecule type" value="Genomic_DNA"/>
</dbReference>
<dbReference type="GeneID" id="59260596"/>
<dbReference type="SUPFAM" id="SSF48403">
    <property type="entry name" value="Ankyrin repeat"/>
    <property type="match status" value="1"/>
</dbReference>
<dbReference type="PANTHER" id="PTHR24189">
    <property type="entry name" value="MYOTROPHIN"/>
    <property type="match status" value="1"/>
</dbReference>
<dbReference type="AlphaFoldDB" id="A0A8H6B4L3"/>
<keyword evidence="2" id="KW-0040">ANK repeat</keyword>
<dbReference type="GO" id="GO:0005634">
    <property type="term" value="C:nucleus"/>
    <property type="evidence" value="ECO:0007669"/>
    <property type="project" value="TreeGrafter"/>
</dbReference>
<feature type="compositionally biased region" description="Low complexity" evidence="3">
    <location>
        <begin position="44"/>
        <end position="62"/>
    </location>
</feature>
<name>A0A8H6B4L3_9HELO</name>
<feature type="region of interest" description="Disordered" evidence="3">
    <location>
        <begin position="1"/>
        <end position="21"/>
    </location>
</feature>
<accession>A0A8H6B4L3</accession>
<sequence length="395" mass="43617">MAGTNTQSLQRQQRQRQRQQIMIQARRQQMQMMAAQKQQKEQQKNAMKANINSNSSDSSSIHFQSQSQTMGTAHDDIPFQPADMIFTNIGITNSKSDIVNAYEAACRNGSLSTVQSIIRAESRTPYFLNHGLNLALRNGNGEVVRYLLSSGAPIARVTPAQILSAPSSQRTPLFELLFEFSWTPNTPGFYGQVLLPELVTNISLLRWFLSHGANPNLGAQRLHHARFGDPEINSCATLESSAAKADVKTVRLLLEHGAKIENGYPLHYAAGSCPPGTNPHVALVTPSTEFDIGRIPVMELLVSRGADVNQKEESRYMVPGYPIVYAVMAGAVERVRWLLDRGANPELRGSYGSAVSYVEVMGSEEMRCVVAEGLRAGKWLKDEKEVGSSQRSWVN</sequence>
<comment type="caution">
    <text evidence="4">The sequence shown here is derived from an EMBL/GenBank/DDBJ whole genome shotgun (WGS) entry which is preliminary data.</text>
</comment>
<evidence type="ECO:0000256" key="1">
    <source>
        <dbReference type="ARBA" id="ARBA00022737"/>
    </source>
</evidence>
<organism evidence="4 5">
    <name type="scientific">Botrytis fragariae</name>
    <dbReference type="NCBI Taxonomy" id="1964551"/>
    <lineage>
        <taxon>Eukaryota</taxon>
        <taxon>Fungi</taxon>
        <taxon>Dikarya</taxon>
        <taxon>Ascomycota</taxon>
        <taxon>Pezizomycotina</taxon>
        <taxon>Leotiomycetes</taxon>
        <taxon>Helotiales</taxon>
        <taxon>Sclerotiniaceae</taxon>
        <taxon>Botrytis</taxon>
    </lineage>
</organism>
<dbReference type="PANTHER" id="PTHR24189:SF50">
    <property type="entry name" value="ANKYRIN REPEAT AND SOCS BOX PROTEIN 2"/>
    <property type="match status" value="1"/>
</dbReference>
<dbReference type="InterPro" id="IPR002110">
    <property type="entry name" value="Ankyrin_rpt"/>
</dbReference>
<evidence type="ECO:0000256" key="2">
    <source>
        <dbReference type="ARBA" id="ARBA00023043"/>
    </source>
</evidence>
<dbReference type="OrthoDB" id="194358at2759"/>
<keyword evidence="1" id="KW-0677">Repeat</keyword>
<proteinExistence type="predicted"/>
<dbReference type="InterPro" id="IPR036770">
    <property type="entry name" value="Ankyrin_rpt-contain_sf"/>
</dbReference>
<dbReference type="Proteomes" id="UP000531561">
    <property type="component" value="Unassembled WGS sequence"/>
</dbReference>
<dbReference type="GO" id="GO:0005737">
    <property type="term" value="C:cytoplasm"/>
    <property type="evidence" value="ECO:0007669"/>
    <property type="project" value="TreeGrafter"/>
</dbReference>
<evidence type="ECO:0000313" key="4">
    <source>
        <dbReference type="EMBL" id="KAF5879326.1"/>
    </source>
</evidence>
<dbReference type="SMART" id="SM00248">
    <property type="entry name" value="ANK"/>
    <property type="match status" value="5"/>
</dbReference>
<protein>
    <submittedName>
        <fullName evidence="4">Putative ankyrin repeat protein</fullName>
    </submittedName>
</protein>
<dbReference type="InterPro" id="IPR050745">
    <property type="entry name" value="Multifunctional_regulatory"/>
</dbReference>
<dbReference type="Gene3D" id="1.25.40.20">
    <property type="entry name" value="Ankyrin repeat-containing domain"/>
    <property type="match status" value="2"/>
</dbReference>
<dbReference type="RefSeq" id="XP_037198270.1">
    <property type="nucleotide sequence ID" value="XM_037336904.1"/>
</dbReference>